<evidence type="ECO:0000256" key="3">
    <source>
        <dbReference type="ARBA" id="ARBA00022963"/>
    </source>
</evidence>
<evidence type="ECO:0000256" key="2">
    <source>
        <dbReference type="ARBA" id="ARBA00022801"/>
    </source>
</evidence>
<evidence type="ECO:0000256" key="1">
    <source>
        <dbReference type="ARBA" id="ARBA00013201"/>
    </source>
</evidence>
<evidence type="ECO:0000256" key="5">
    <source>
        <dbReference type="PIRNR" id="PIRNR018169"/>
    </source>
</evidence>
<keyword evidence="8" id="KW-1185">Reference proteome</keyword>
<dbReference type="PANTHER" id="PTHR10272:SF0">
    <property type="entry name" value="PLATELET-ACTIVATING FACTOR ACETYLHYDROLASE"/>
    <property type="match status" value="1"/>
</dbReference>
<protein>
    <recommendedName>
        <fullName evidence="1 5">1-alkyl-2-acetylglycerophosphocholine esterase</fullName>
        <ecNumber evidence="1 5">3.1.1.47</ecNumber>
    </recommendedName>
</protein>
<dbReference type="Pfam" id="PF03403">
    <property type="entry name" value="PAF-AH_p_II"/>
    <property type="match status" value="1"/>
</dbReference>
<name>A0AAW0STG6_SCYPA</name>
<keyword evidence="4 5" id="KW-0443">Lipid metabolism</keyword>
<dbReference type="Gene3D" id="3.40.50.1820">
    <property type="entry name" value="alpha/beta hydrolase"/>
    <property type="match status" value="1"/>
</dbReference>
<accession>A0AAW0STG6</accession>
<evidence type="ECO:0000256" key="4">
    <source>
        <dbReference type="ARBA" id="ARBA00023098"/>
    </source>
</evidence>
<feature type="active site" description="Charge relay system" evidence="6">
    <location>
        <position position="267"/>
    </location>
</feature>
<dbReference type="SUPFAM" id="SSF53474">
    <property type="entry name" value="alpha/beta-Hydrolases"/>
    <property type="match status" value="1"/>
</dbReference>
<dbReference type="InterPro" id="IPR016715">
    <property type="entry name" value="PAF_acetylhydro_eukaryote"/>
</dbReference>
<feature type="active site" description="Nucleophile" evidence="6">
    <location>
        <position position="244"/>
    </location>
</feature>
<evidence type="ECO:0000313" key="8">
    <source>
        <dbReference type="Proteomes" id="UP001487740"/>
    </source>
</evidence>
<dbReference type="GO" id="GO:0003847">
    <property type="term" value="F:1-alkyl-2-acetylglycerophosphocholine esterase activity"/>
    <property type="evidence" value="ECO:0007669"/>
    <property type="project" value="UniProtKB-UniRule"/>
</dbReference>
<comment type="caution">
    <text evidence="7">The sequence shown here is derived from an EMBL/GenBank/DDBJ whole genome shotgun (WGS) entry which is preliminary data.</text>
</comment>
<evidence type="ECO:0000256" key="6">
    <source>
        <dbReference type="PIRSR" id="PIRSR018169-1"/>
    </source>
</evidence>
<feature type="active site" description="Charge relay system" evidence="6">
    <location>
        <position position="323"/>
    </location>
</feature>
<sequence>MLGSLRNSAFSTMAAWQAPRFTTHTPVPQGPHVVGCVDIMMGRCKDGTLMRLYYPCKVSNLQAQAHNWTPWFLGDEYTRGLASFIAPSIPSLFSMLFNWKMRNVATPAVWEAGLMKTRKWPVVVFSHGLSANRSIYSTVCSELASHGFVVAAVEHRDSSACASFVLNEDGKRDYILFKTLPPDVKEYELRNQQIKVRVEESIRALDTLHKLNEGQAKNELPSSFDLQQLCDALDLSHPVMSGHSFGGVTAITTLATDKRFKIGVSLDPWMFPIKDQVTEVCGNVSQPLICISTEAFQSDANLQAMSSLPADSTTFVTIKGTVHQNQCDTPFLVGNIGRAFVGVYSPLDAHTAMDINNRLMLNFIAKHLGENGASLNTYVPYLEAQQQNMVSGLYGKGKAMLGWDTDGQTQLYLECKTFLSDWKDLTPKGLYGARPDSFPSKL</sequence>
<keyword evidence="2 5" id="KW-0378">Hydrolase</keyword>
<dbReference type="PANTHER" id="PTHR10272">
    <property type="entry name" value="PLATELET-ACTIVATING FACTOR ACETYLHYDROLASE"/>
    <property type="match status" value="1"/>
</dbReference>
<dbReference type="PIRSF" id="PIRSF018169">
    <property type="entry name" value="PAF_acetylhydrolase"/>
    <property type="match status" value="1"/>
</dbReference>
<dbReference type="EC" id="3.1.1.47" evidence="1 5"/>
<reference evidence="7 8" key="1">
    <citation type="submission" date="2023-03" db="EMBL/GenBank/DDBJ databases">
        <title>High-quality genome of Scylla paramamosain provides insights in environmental adaptation.</title>
        <authorList>
            <person name="Zhang L."/>
        </authorList>
    </citation>
    <scope>NUCLEOTIDE SEQUENCE [LARGE SCALE GENOMIC DNA]</scope>
    <source>
        <strain evidence="7">LZ_2023a</strain>
        <tissue evidence="7">Muscle</tissue>
    </source>
</reference>
<dbReference type="GO" id="GO:0016042">
    <property type="term" value="P:lipid catabolic process"/>
    <property type="evidence" value="ECO:0007669"/>
    <property type="project" value="UniProtKB-KW"/>
</dbReference>
<keyword evidence="3 5" id="KW-0442">Lipid degradation</keyword>
<proteinExistence type="predicted"/>
<dbReference type="EMBL" id="JARAKH010000045">
    <property type="protein sequence ID" value="KAK8378398.1"/>
    <property type="molecule type" value="Genomic_DNA"/>
</dbReference>
<comment type="catalytic activity">
    <reaction evidence="5">
        <text>a 1-O-alkyl-2-acetyl-sn-glycero-3-phosphocholine + H2O = a 1-O-alkyl-sn-glycero-3-phosphocholine + acetate + H(+)</text>
        <dbReference type="Rhea" id="RHEA:17777"/>
        <dbReference type="ChEBI" id="CHEBI:15377"/>
        <dbReference type="ChEBI" id="CHEBI:15378"/>
        <dbReference type="ChEBI" id="CHEBI:30089"/>
        <dbReference type="ChEBI" id="CHEBI:30909"/>
        <dbReference type="ChEBI" id="CHEBI:36707"/>
        <dbReference type="EC" id="3.1.1.47"/>
    </reaction>
</comment>
<evidence type="ECO:0000313" key="7">
    <source>
        <dbReference type="EMBL" id="KAK8378398.1"/>
    </source>
</evidence>
<dbReference type="AlphaFoldDB" id="A0AAW0STG6"/>
<dbReference type="Proteomes" id="UP001487740">
    <property type="component" value="Unassembled WGS sequence"/>
</dbReference>
<organism evidence="7 8">
    <name type="scientific">Scylla paramamosain</name>
    <name type="common">Mud crab</name>
    <dbReference type="NCBI Taxonomy" id="85552"/>
    <lineage>
        <taxon>Eukaryota</taxon>
        <taxon>Metazoa</taxon>
        <taxon>Ecdysozoa</taxon>
        <taxon>Arthropoda</taxon>
        <taxon>Crustacea</taxon>
        <taxon>Multicrustacea</taxon>
        <taxon>Malacostraca</taxon>
        <taxon>Eumalacostraca</taxon>
        <taxon>Eucarida</taxon>
        <taxon>Decapoda</taxon>
        <taxon>Pleocyemata</taxon>
        <taxon>Brachyura</taxon>
        <taxon>Eubrachyura</taxon>
        <taxon>Portunoidea</taxon>
        <taxon>Portunidae</taxon>
        <taxon>Portuninae</taxon>
        <taxon>Scylla</taxon>
    </lineage>
</organism>
<gene>
    <name evidence="7" type="ORF">O3P69_011112</name>
</gene>
<dbReference type="InterPro" id="IPR029058">
    <property type="entry name" value="AB_hydrolase_fold"/>
</dbReference>